<name>A0ABP6F649_9ACTN</name>
<keyword evidence="4" id="KW-1185">Reference proteome</keyword>
<dbReference type="InterPro" id="IPR013762">
    <property type="entry name" value="Integrase-like_cat_sf"/>
</dbReference>
<dbReference type="EMBL" id="BAAARK010000034">
    <property type="protein sequence ID" value="GAA2684707.1"/>
    <property type="molecule type" value="Genomic_DNA"/>
</dbReference>
<reference evidence="4" key="1">
    <citation type="journal article" date="2019" name="Int. J. Syst. Evol. Microbiol.">
        <title>The Global Catalogue of Microorganisms (GCM) 10K type strain sequencing project: providing services to taxonomists for standard genome sequencing and annotation.</title>
        <authorList>
            <consortium name="The Broad Institute Genomics Platform"/>
            <consortium name="The Broad Institute Genome Sequencing Center for Infectious Disease"/>
            <person name="Wu L."/>
            <person name="Ma J."/>
        </authorList>
    </citation>
    <scope>NUCLEOTIDE SEQUENCE [LARGE SCALE GENOMIC DNA]</scope>
    <source>
        <strain evidence="4">JCM 16374</strain>
    </source>
</reference>
<sequence length="86" mass="9517">MGLRRGEALGMRRSDLALEDGVNRISGQVGRTSGKLRQDSTKAAKIRPVPLPLIRLATLRRHRLRQAHEVGKRATTLAPTGTDRPR</sequence>
<organism evidence="3 4">
    <name type="scientific">Streptomyces lunalinharesii</name>
    <dbReference type="NCBI Taxonomy" id="333384"/>
    <lineage>
        <taxon>Bacteria</taxon>
        <taxon>Bacillati</taxon>
        <taxon>Actinomycetota</taxon>
        <taxon>Actinomycetes</taxon>
        <taxon>Kitasatosporales</taxon>
        <taxon>Streptomycetaceae</taxon>
        <taxon>Streptomyces</taxon>
    </lineage>
</organism>
<dbReference type="Gene3D" id="1.10.443.10">
    <property type="entry name" value="Intergrase catalytic core"/>
    <property type="match status" value="1"/>
</dbReference>
<dbReference type="SUPFAM" id="SSF56349">
    <property type="entry name" value="DNA breaking-rejoining enzymes"/>
    <property type="match status" value="1"/>
</dbReference>
<gene>
    <name evidence="3" type="ORF">GCM10009864_67400</name>
</gene>
<evidence type="ECO:0000256" key="2">
    <source>
        <dbReference type="SAM" id="MobiDB-lite"/>
    </source>
</evidence>
<dbReference type="Proteomes" id="UP001500994">
    <property type="component" value="Unassembled WGS sequence"/>
</dbReference>
<evidence type="ECO:0000256" key="1">
    <source>
        <dbReference type="ARBA" id="ARBA00023172"/>
    </source>
</evidence>
<proteinExistence type="predicted"/>
<protein>
    <recommendedName>
        <fullName evidence="5">Integrase</fullName>
    </recommendedName>
</protein>
<evidence type="ECO:0000313" key="3">
    <source>
        <dbReference type="EMBL" id="GAA2684707.1"/>
    </source>
</evidence>
<accession>A0ABP6F649</accession>
<dbReference type="InterPro" id="IPR011010">
    <property type="entry name" value="DNA_brk_join_enz"/>
</dbReference>
<evidence type="ECO:0008006" key="5">
    <source>
        <dbReference type="Google" id="ProtNLM"/>
    </source>
</evidence>
<keyword evidence="1" id="KW-0233">DNA recombination</keyword>
<feature type="region of interest" description="Disordered" evidence="2">
    <location>
        <begin position="65"/>
        <end position="86"/>
    </location>
</feature>
<comment type="caution">
    <text evidence="3">The sequence shown here is derived from an EMBL/GenBank/DDBJ whole genome shotgun (WGS) entry which is preliminary data.</text>
</comment>
<evidence type="ECO:0000313" key="4">
    <source>
        <dbReference type="Proteomes" id="UP001500994"/>
    </source>
</evidence>